<gene>
    <name evidence="2" type="ORF">G3I70_15555</name>
</gene>
<reference evidence="2 3" key="1">
    <citation type="submission" date="2020-01" db="EMBL/GenBank/DDBJ databases">
        <title>Insect and environment-associated Actinomycetes.</title>
        <authorList>
            <person name="Currrie C."/>
            <person name="Chevrette M."/>
            <person name="Carlson C."/>
            <person name="Stubbendieck R."/>
            <person name="Wendt-Pienkowski E."/>
        </authorList>
    </citation>
    <scope>NUCLEOTIDE SEQUENCE [LARGE SCALE GENOMIC DNA]</scope>
    <source>
        <strain evidence="2 3">SID10258</strain>
    </source>
</reference>
<evidence type="ECO:0000313" key="3">
    <source>
        <dbReference type="Proteomes" id="UP000475532"/>
    </source>
</evidence>
<protein>
    <submittedName>
        <fullName evidence="2">Uncharacterized protein</fullName>
    </submittedName>
</protein>
<accession>A0A6L9QFG8</accession>
<dbReference type="EMBL" id="JAAGLI010000381">
    <property type="protein sequence ID" value="NEA23892.1"/>
    <property type="molecule type" value="Genomic_DNA"/>
</dbReference>
<comment type="caution">
    <text evidence="2">The sequence shown here is derived from an EMBL/GenBank/DDBJ whole genome shotgun (WGS) entry which is preliminary data.</text>
</comment>
<sequence length="76" mass="8673">MYAMDFGKANPGELELARSWPTTRAPFEDREFDEITALLLIGLAESLKERSQTANRMSERWAKRAQYPEGPPANDE</sequence>
<feature type="region of interest" description="Disordered" evidence="1">
    <location>
        <begin position="54"/>
        <end position="76"/>
    </location>
</feature>
<dbReference type="Proteomes" id="UP000475532">
    <property type="component" value="Unassembled WGS sequence"/>
</dbReference>
<name>A0A6L9QFG8_9ACTN</name>
<evidence type="ECO:0000313" key="2">
    <source>
        <dbReference type="EMBL" id="NEA23892.1"/>
    </source>
</evidence>
<dbReference type="AlphaFoldDB" id="A0A6L9QFG8"/>
<organism evidence="2 3">
    <name type="scientific">Actinomadura bangladeshensis</name>
    <dbReference type="NCBI Taxonomy" id="453573"/>
    <lineage>
        <taxon>Bacteria</taxon>
        <taxon>Bacillati</taxon>
        <taxon>Actinomycetota</taxon>
        <taxon>Actinomycetes</taxon>
        <taxon>Streptosporangiales</taxon>
        <taxon>Thermomonosporaceae</taxon>
        <taxon>Actinomadura</taxon>
    </lineage>
</organism>
<dbReference type="RefSeq" id="WP_163056677.1">
    <property type="nucleotide sequence ID" value="NZ_JAAGLI010000381.1"/>
</dbReference>
<evidence type="ECO:0000256" key="1">
    <source>
        <dbReference type="SAM" id="MobiDB-lite"/>
    </source>
</evidence>
<proteinExistence type="predicted"/>